<evidence type="ECO:0000259" key="5">
    <source>
        <dbReference type="PROSITE" id="PS51935"/>
    </source>
</evidence>
<dbReference type="Gene3D" id="3.90.1720.10">
    <property type="entry name" value="endopeptidase domain like (from Nostoc punctiforme)"/>
    <property type="match status" value="1"/>
</dbReference>
<feature type="domain" description="NlpC/P60" evidence="5">
    <location>
        <begin position="7"/>
        <end position="142"/>
    </location>
</feature>
<keyword evidence="7" id="KW-1185">Reference proteome</keyword>
<evidence type="ECO:0000256" key="2">
    <source>
        <dbReference type="ARBA" id="ARBA00022670"/>
    </source>
</evidence>
<reference evidence="6" key="1">
    <citation type="journal article" date="2014" name="Int. J. Syst. Evol. Microbiol.">
        <title>Complete genome sequence of Corynebacterium casei LMG S-19264T (=DSM 44701T), isolated from a smear-ripened cheese.</title>
        <authorList>
            <consortium name="US DOE Joint Genome Institute (JGI-PGF)"/>
            <person name="Walter F."/>
            <person name="Albersmeier A."/>
            <person name="Kalinowski J."/>
            <person name="Ruckert C."/>
        </authorList>
    </citation>
    <scope>NUCLEOTIDE SEQUENCE</scope>
    <source>
        <strain evidence="6">KCTC 32255</strain>
    </source>
</reference>
<comment type="similarity">
    <text evidence="1">Belongs to the peptidase C40 family.</text>
</comment>
<evidence type="ECO:0000256" key="3">
    <source>
        <dbReference type="ARBA" id="ARBA00022801"/>
    </source>
</evidence>
<dbReference type="GO" id="GO:0006508">
    <property type="term" value="P:proteolysis"/>
    <property type="evidence" value="ECO:0007669"/>
    <property type="project" value="UniProtKB-KW"/>
</dbReference>
<keyword evidence="2" id="KW-0645">Protease</keyword>
<dbReference type="AlphaFoldDB" id="A0A918UF07"/>
<reference evidence="6" key="2">
    <citation type="submission" date="2020-09" db="EMBL/GenBank/DDBJ databases">
        <authorList>
            <person name="Sun Q."/>
            <person name="Kim S."/>
        </authorList>
    </citation>
    <scope>NUCLEOTIDE SEQUENCE</scope>
    <source>
        <strain evidence="6">KCTC 32255</strain>
    </source>
</reference>
<sequence>MTANTHEPEFAEAFAKAARWLVGVPFRLHGRDPRTGLDCVGVLASAGAAAGAAWTLPSGYALRHARVPDLDGLAAGLGFVPASGTARCGDVLALRPGPGQVHFAIATAGQRFVHAHAGLGRVVEGRLPESWPRLFHWRPARPRQSEG</sequence>
<dbReference type="EMBL" id="BMZA01000003">
    <property type="protein sequence ID" value="GGY99653.1"/>
    <property type="molecule type" value="Genomic_DNA"/>
</dbReference>
<gene>
    <name evidence="6" type="ORF">GCM10011614_13270</name>
</gene>
<comment type="caution">
    <text evidence="6">The sequence shown here is derived from an EMBL/GenBank/DDBJ whole genome shotgun (WGS) entry which is preliminary data.</text>
</comment>
<keyword evidence="4" id="KW-0788">Thiol protease</keyword>
<organism evidence="6 7">
    <name type="scientific">Novosphingobium colocasiae</name>
    <dbReference type="NCBI Taxonomy" id="1256513"/>
    <lineage>
        <taxon>Bacteria</taxon>
        <taxon>Pseudomonadati</taxon>
        <taxon>Pseudomonadota</taxon>
        <taxon>Alphaproteobacteria</taxon>
        <taxon>Sphingomonadales</taxon>
        <taxon>Sphingomonadaceae</taxon>
        <taxon>Novosphingobium</taxon>
    </lineage>
</organism>
<dbReference type="GO" id="GO:0008234">
    <property type="term" value="F:cysteine-type peptidase activity"/>
    <property type="evidence" value="ECO:0007669"/>
    <property type="project" value="UniProtKB-KW"/>
</dbReference>
<dbReference type="InterPro" id="IPR000064">
    <property type="entry name" value="NLP_P60_dom"/>
</dbReference>
<dbReference type="SUPFAM" id="SSF54001">
    <property type="entry name" value="Cysteine proteinases"/>
    <property type="match status" value="1"/>
</dbReference>
<dbReference type="InterPro" id="IPR038765">
    <property type="entry name" value="Papain-like_cys_pep_sf"/>
</dbReference>
<evidence type="ECO:0000256" key="1">
    <source>
        <dbReference type="ARBA" id="ARBA00007074"/>
    </source>
</evidence>
<keyword evidence="3" id="KW-0378">Hydrolase</keyword>
<dbReference type="Proteomes" id="UP000648075">
    <property type="component" value="Unassembled WGS sequence"/>
</dbReference>
<evidence type="ECO:0000313" key="6">
    <source>
        <dbReference type="EMBL" id="GGY99653.1"/>
    </source>
</evidence>
<accession>A0A918UF07</accession>
<name>A0A918UF07_9SPHN</name>
<protein>
    <recommendedName>
        <fullName evidence="5">NlpC/P60 domain-containing protein</fullName>
    </recommendedName>
</protein>
<dbReference type="RefSeq" id="WP_189620351.1">
    <property type="nucleotide sequence ID" value="NZ_BMZA01000003.1"/>
</dbReference>
<dbReference type="PROSITE" id="PS51935">
    <property type="entry name" value="NLPC_P60"/>
    <property type="match status" value="1"/>
</dbReference>
<evidence type="ECO:0000313" key="7">
    <source>
        <dbReference type="Proteomes" id="UP000648075"/>
    </source>
</evidence>
<evidence type="ECO:0000256" key="4">
    <source>
        <dbReference type="ARBA" id="ARBA00022807"/>
    </source>
</evidence>
<proteinExistence type="inferred from homology"/>